<dbReference type="PANTHER" id="PTHR30251">
    <property type="entry name" value="PILUS ASSEMBLY CHAPERONE"/>
    <property type="match status" value="1"/>
</dbReference>
<dbReference type="SUPFAM" id="SSF49354">
    <property type="entry name" value="PapD-like"/>
    <property type="match status" value="1"/>
</dbReference>
<dbReference type="GO" id="GO:0071555">
    <property type="term" value="P:cell wall organization"/>
    <property type="evidence" value="ECO:0007669"/>
    <property type="project" value="InterPro"/>
</dbReference>
<sequence>MNSVLMDYVVPKFLIYDCWHYLVMHILLCYLIRAKKMKLTSYNLLGGTLLCVFGLFSTLVSAGGISLGGTRVVYPLDAKQTSVSIRNTDDSAIYLVQSWIEKQDGTRTQDFIVTPPLYTSRPGNENTLRLISVDASLPQNKESLYYFNVKAVPSVDKKTREAGNSSLVVATVIRVKMFVRPDGLQPVRDKALQALQFIRKGAQLEIRNPTPYYLTISQLKAGNHELQNVMVAPKSHESVPLPAGSGNNLSWRTINDYGGEDKGEGSIQ</sequence>
<evidence type="ECO:0000256" key="2">
    <source>
        <dbReference type="ARBA" id="ARBA00007399"/>
    </source>
</evidence>
<keyword evidence="8" id="KW-0812">Transmembrane</keyword>
<proteinExistence type="inferred from homology"/>
<dbReference type="InterPro" id="IPR013783">
    <property type="entry name" value="Ig-like_fold"/>
</dbReference>
<dbReference type="KEGG" id="pec:W5S_1548"/>
<keyword evidence="4" id="KW-0732">Signal</keyword>
<reference evidence="11 12" key="1">
    <citation type="journal article" date="2012" name="J. Bacteriol.">
        <title>Genome sequence of Pectobacterium sp. strain SCC3193.</title>
        <authorList>
            <person name="Koskinen J.P."/>
            <person name="Laine P."/>
            <person name="Niemi O."/>
            <person name="Nykyri J."/>
            <person name="Harjunpaa H."/>
            <person name="Auvinen P."/>
            <person name="Paulin L."/>
            <person name="Pirhonen M."/>
            <person name="Palva T."/>
            <person name="Holm L."/>
        </authorList>
    </citation>
    <scope>NUCLEOTIDE SEQUENCE [LARGE SCALE GENOMIC DNA]</scope>
    <source>
        <strain evidence="11 12">SCC3193</strain>
    </source>
</reference>
<keyword evidence="6 7" id="KW-0143">Chaperone</keyword>
<name>A0A0H3I1R3_PECPM</name>
<evidence type="ECO:0000313" key="11">
    <source>
        <dbReference type="EMBL" id="AFI89640.1"/>
    </source>
</evidence>
<keyword evidence="5" id="KW-0574">Periplasm</keyword>
<evidence type="ECO:0000256" key="5">
    <source>
        <dbReference type="ARBA" id="ARBA00022764"/>
    </source>
</evidence>
<dbReference type="PANTHER" id="PTHR30251:SF11">
    <property type="entry name" value="CHAPERONE PROTEIN FIMC-RELATED"/>
    <property type="match status" value="1"/>
</dbReference>
<dbReference type="eggNOG" id="COG3121">
    <property type="taxonomic scope" value="Bacteria"/>
</dbReference>
<dbReference type="PROSITE" id="PS00635">
    <property type="entry name" value="PILI_CHAPERONE"/>
    <property type="match status" value="1"/>
</dbReference>
<comment type="similarity">
    <text evidence="2 7">Belongs to the periplasmic pilus chaperone family.</text>
</comment>
<dbReference type="PATRIC" id="fig|1166016.3.peg.1568"/>
<dbReference type="PRINTS" id="PR00969">
    <property type="entry name" value="CHAPERONPILI"/>
</dbReference>
<feature type="domain" description="Pili assembly chaperone N-terminal" evidence="9">
    <location>
        <begin position="64"/>
        <end position="184"/>
    </location>
</feature>
<evidence type="ECO:0000256" key="1">
    <source>
        <dbReference type="ARBA" id="ARBA00004418"/>
    </source>
</evidence>
<dbReference type="STRING" id="1905730.W5S_1548"/>
<dbReference type="InterPro" id="IPR008962">
    <property type="entry name" value="PapD-like_sf"/>
</dbReference>
<dbReference type="AlphaFoldDB" id="A0A0H3I1R3"/>
<dbReference type="Pfam" id="PF00345">
    <property type="entry name" value="PapD_N"/>
    <property type="match status" value="1"/>
</dbReference>
<evidence type="ECO:0000259" key="10">
    <source>
        <dbReference type="Pfam" id="PF02753"/>
    </source>
</evidence>
<keyword evidence="8" id="KW-0472">Membrane</keyword>
<evidence type="ECO:0000256" key="7">
    <source>
        <dbReference type="RuleBase" id="RU003918"/>
    </source>
</evidence>
<keyword evidence="8" id="KW-1133">Transmembrane helix</keyword>
<evidence type="ECO:0000256" key="4">
    <source>
        <dbReference type="ARBA" id="ARBA00022729"/>
    </source>
</evidence>
<evidence type="ECO:0000313" key="12">
    <source>
        <dbReference type="Proteomes" id="UP000008044"/>
    </source>
</evidence>
<dbReference type="HOGENOM" id="CLU_070768_2_1_6"/>
<organism evidence="11 12">
    <name type="scientific">Pectobacterium parmentieri</name>
    <dbReference type="NCBI Taxonomy" id="1905730"/>
    <lineage>
        <taxon>Bacteria</taxon>
        <taxon>Pseudomonadati</taxon>
        <taxon>Pseudomonadota</taxon>
        <taxon>Gammaproteobacteria</taxon>
        <taxon>Enterobacterales</taxon>
        <taxon>Pectobacteriaceae</taxon>
        <taxon>Pectobacterium</taxon>
    </lineage>
</organism>
<accession>A0A0H3I1R3</accession>
<feature type="domain" description="Pili assembly chaperone C-terminal" evidence="10">
    <location>
        <begin position="206"/>
        <end position="261"/>
    </location>
</feature>
<dbReference type="Gene3D" id="2.60.40.10">
    <property type="entry name" value="Immunoglobulins"/>
    <property type="match status" value="2"/>
</dbReference>
<dbReference type="InterPro" id="IPR036316">
    <property type="entry name" value="Pili_assmbl_chap_C_dom_sf"/>
</dbReference>
<dbReference type="InterPro" id="IPR001829">
    <property type="entry name" value="Pili_assmbl_chaperone_bac"/>
</dbReference>
<evidence type="ECO:0000256" key="6">
    <source>
        <dbReference type="ARBA" id="ARBA00023186"/>
    </source>
</evidence>
<dbReference type="SUPFAM" id="SSF49584">
    <property type="entry name" value="Periplasmic chaperone C-domain"/>
    <property type="match status" value="1"/>
</dbReference>
<comment type="subcellular location">
    <subcellularLocation>
        <location evidence="1 7">Periplasm</location>
    </subcellularLocation>
</comment>
<dbReference type="InterPro" id="IPR016147">
    <property type="entry name" value="Pili_assmbl_chaperone_N"/>
</dbReference>
<evidence type="ECO:0000259" key="9">
    <source>
        <dbReference type="Pfam" id="PF00345"/>
    </source>
</evidence>
<dbReference type="InterPro" id="IPR018046">
    <property type="entry name" value="Pili_assmbl_chaperone_CS"/>
</dbReference>
<keyword evidence="3" id="KW-1029">Fimbrium biogenesis</keyword>
<evidence type="ECO:0000256" key="3">
    <source>
        <dbReference type="ARBA" id="ARBA00022558"/>
    </source>
</evidence>
<gene>
    <name evidence="11" type="ordered locus">W5S_1548</name>
</gene>
<evidence type="ECO:0000256" key="8">
    <source>
        <dbReference type="SAM" id="Phobius"/>
    </source>
</evidence>
<dbReference type="Pfam" id="PF02753">
    <property type="entry name" value="PapD_C"/>
    <property type="match status" value="1"/>
</dbReference>
<protein>
    <submittedName>
        <fullName evidence="11">Chaperone protein FimC</fullName>
    </submittedName>
</protein>
<dbReference type="Proteomes" id="UP000008044">
    <property type="component" value="Chromosome"/>
</dbReference>
<dbReference type="GO" id="GO:0030288">
    <property type="term" value="C:outer membrane-bounded periplasmic space"/>
    <property type="evidence" value="ECO:0007669"/>
    <property type="project" value="InterPro"/>
</dbReference>
<feature type="transmembrane region" description="Helical" evidence="8">
    <location>
        <begin position="13"/>
        <end position="32"/>
    </location>
</feature>
<feature type="transmembrane region" description="Helical" evidence="8">
    <location>
        <begin position="44"/>
        <end position="67"/>
    </location>
</feature>
<dbReference type="InterPro" id="IPR050643">
    <property type="entry name" value="Periplasmic_pilus_chap"/>
</dbReference>
<dbReference type="InterPro" id="IPR016148">
    <property type="entry name" value="Pili_assmbl_chaperone_C"/>
</dbReference>
<dbReference type="EMBL" id="CP003415">
    <property type="protein sequence ID" value="AFI89640.1"/>
    <property type="molecule type" value="Genomic_DNA"/>
</dbReference>